<evidence type="ECO:0000256" key="3">
    <source>
        <dbReference type="ARBA" id="ARBA00022603"/>
    </source>
</evidence>
<keyword evidence="4 6" id="KW-0808">Transferase</keyword>
<proteinExistence type="inferred from homology"/>
<evidence type="ECO:0000256" key="4">
    <source>
        <dbReference type="ARBA" id="ARBA00022679"/>
    </source>
</evidence>
<gene>
    <name evidence="6 9" type="primary">rlmG</name>
    <name evidence="9" type="ORF">VIN01S_19420</name>
</gene>
<dbReference type="RefSeq" id="WP_141345464.1">
    <property type="nucleotide sequence ID" value="NZ_BJLF01000008.1"/>
</dbReference>
<comment type="function">
    <text evidence="6">Specifically methylates the guanine in position 1835 (m2G1835) of 23S rRNA.</text>
</comment>
<dbReference type="Pfam" id="PF05175">
    <property type="entry name" value="MTS"/>
    <property type="match status" value="1"/>
</dbReference>
<dbReference type="InterPro" id="IPR046977">
    <property type="entry name" value="RsmC/RlmG"/>
</dbReference>
<dbReference type="Gene3D" id="3.40.50.150">
    <property type="entry name" value="Vaccinia Virus protein VP39"/>
    <property type="match status" value="2"/>
</dbReference>
<dbReference type="SUPFAM" id="SSF53335">
    <property type="entry name" value="S-adenosyl-L-methionine-dependent methyltransferases"/>
    <property type="match status" value="1"/>
</dbReference>
<dbReference type="OrthoDB" id="29650at2"/>
<evidence type="ECO:0000313" key="10">
    <source>
        <dbReference type="Proteomes" id="UP000318717"/>
    </source>
</evidence>
<reference evidence="9 10" key="1">
    <citation type="submission" date="2019-06" db="EMBL/GenBank/DDBJ databases">
        <title>Whole genome shotgun sequence of Vibrio inusitatus NBRC 102082.</title>
        <authorList>
            <person name="Hosoyama A."/>
            <person name="Uohara A."/>
            <person name="Ohji S."/>
            <person name="Ichikawa N."/>
        </authorList>
    </citation>
    <scope>NUCLEOTIDE SEQUENCE [LARGE SCALE GENOMIC DNA]</scope>
    <source>
        <strain evidence="9 10">NBRC 102082</strain>
    </source>
</reference>
<comment type="similarity">
    <text evidence="6">Belongs to the methyltransferase superfamily. RlmG family.</text>
</comment>
<dbReference type="CDD" id="cd02440">
    <property type="entry name" value="AdoMet_MTases"/>
    <property type="match status" value="1"/>
</dbReference>
<comment type="catalytic activity">
    <reaction evidence="6">
        <text>guanosine(1835) in 23S rRNA + S-adenosyl-L-methionine = N(2)-methylguanosine(1835) in 23S rRNA + S-adenosyl-L-homocysteine + H(+)</text>
        <dbReference type="Rhea" id="RHEA:42744"/>
        <dbReference type="Rhea" id="RHEA-COMP:10217"/>
        <dbReference type="Rhea" id="RHEA-COMP:10218"/>
        <dbReference type="ChEBI" id="CHEBI:15378"/>
        <dbReference type="ChEBI" id="CHEBI:57856"/>
        <dbReference type="ChEBI" id="CHEBI:59789"/>
        <dbReference type="ChEBI" id="CHEBI:74269"/>
        <dbReference type="ChEBI" id="CHEBI:74481"/>
        <dbReference type="EC" id="2.1.1.174"/>
    </reaction>
</comment>
<comment type="subcellular location">
    <subcellularLocation>
        <location evidence="6">Cytoplasm</location>
    </subcellularLocation>
</comment>
<sequence length="383" mass="43124">MKTELALHDQQFTLHRFPKRANETLQAWDAGDEYIINHFVENPLRPGSKILILNDNFGALSCWFSQDYDVYLQSDSLISQKGALKNLQRNQCNKVEFLRSIDTIPNDIDAVILQIPKSNRFLTWQLHQIRQLLPENTPVVAVNKANAIHASTLKLFEQHLGETSTSLAWKKHRLVFSRSNSQTIKEVDAKTCWLVPEHDMHLCNLANVYSGESLDLGARFVLEHLPSNFKYKKIIDLGCGNGVLSIKLGRNNPESTITSVDESFMAVESARANVEANVSNPQRFTFVANNCLDGFEASSHDLIVCNPPFHQQNTVTDHIAWQMFTDAHKVLEDGGKLLVIGNSHLGYPTKLSRLFGADKVKVMANNKKFSIVSAEKASRKSIK</sequence>
<dbReference type="InterPro" id="IPR007848">
    <property type="entry name" value="Small_mtfrase_dom"/>
</dbReference>
<dbReference type="EC" id="2.1.1.174" evidence="6"/>
<keyword evidence="3 6" id="KW-0489">Methyltransferase</keyword>
<dbReference type="InterPro" id="IPR002052">
    <property type="entry name" value="DNA_methylase_N6_adenine_CS"/>
</dbReference>
<dbReference type="AlphaFoldDB" id="A0A4Y3HVS2"/>
<dbReference type="GO" id="GO:0003676">
    <property type="term" value="F:nucleic acid binding"/>
    <property type="evidence" value="ECO:0007669"/>
    <property type="project" value="InterPro"/>
</dbReference>
<evidence type="ECO:0000259" key="7">
    <source>
        <dbReference type="Pfam" id="PF05175"/>
    </source>
</evidence>
<dbReference type="InterPro" id="IPR029063">
    <property type="entry name" value="SAM-dependent_MTases_sf"/>
</dbReference>
<organism evidence="9 10">
    <name type="scientific">Vibrio inusitatus NBRC 102082</name>
    <dbReference type="NCBI Taxonomy" id="1219070"/>
    <lineage>
        <taxon>Bacteria</taxon>
        <taxon>Pseudomonadati</taxon>
        <taxon>Pseudomonadota</taxon>
        <taxon>Gammaproteobacteria</taxon>
        <taxon>Vibrionales</taxon>
        <taxon>Vibrionaceae</taxon>
        <taxon>Vibrio</taxon>
    </lineage>
</organism>
<evidence type="ECO:0000256" key="6">
    <source>
        <dbReference type="HAMAP-Rule" id="MF_01859"/>
    </source>
</evidence>
<keyword evidence="5 6" id="KW-0949">S-adenosyl-L-methionine</keyword>
<evidence type="ECO:0000259" key="8">
    <source>
        <dbReference type="Pfam" id="PF26049"/>
    </source>
</evidence>
<dbReference type="Proteomes" id="UP000318717">
    <property type="component" value="Unassembled WGS sequence"/>
</dbReference>
<dbReference type="InterPro" id="IPR058679">
    <property type="entry name" value="RlmG_N"/>
</dbReference>
<dbReference type="PIRSF" id="PIRSF037565">
    <property type="entry name" value="RRNA_m2G_Mtase_RsmD_prd"/>
    <property type="match status" value="1"/>
</dbReference>
<dbReference type="PANTHER" id="PTHR47816">
    <property type="entry name" value="RIBOSOMAL RNA SMALL SUBUNIT METHYLTRANSFERASE C"/>
    <property type="match status" value="1"/>
</dbReference>
<evidence type="ECO:0000256" key="1">
    <source>
        <dbReference type="ARBA" id="ARBA00022490"/>
    </source>
</evidence>
<dbReference type="InterPro" id="IPR017237">
    <property type="entry name" value="RLMG"/>
</dbReference>
<evidence type="ECO:0000313" key="9">
    <source>
        <dbReference type="EMBL" id="GEA51138.1"/>
    </source>
</evidence>
<protein>
    <recommendedName>
        <fullName evidence="6">Ribosomal RNA large subunit methyltransferase G</fullName>
        <ecNumber evidence="6">2.1.1.174</ecNumber>
    </recommendedName>
    <alternativeName>
        <fullName evidence="6">23S rRNA m2G1835 methyltransferase</fullName>
    </alternativeName>
    <alternativeName>
        <fullName evidence="6">rRNA (guanine-N(2)-)-methyltransferase RlmG</fullName>
    </alternativeName>
</protein>
<feature type="domain" description="RlmG N-terminal" evidence="8">
    <location>
        <begin position="3"/>
        <end position="179"/>
    </location>
</feature>
<dbReference type="GO" id="GO:0052916">
    <property type="term" value="F:23S rRNA (guanine(1835)-N(2))-methyltransferase activity"/>
    <property type="evidence" value="ECO:0007669"/>
    <property type="project" value="UniProtKB-EC"/>
</dbReference>
<dbReference type="Pfam" id="PF26049">
    <property type="entry name" value="RLMG_N"/>
    <property type="match status" value="1"/>
</dbReference>
<keyword evidence="2 6" id="KW-0698">rRNA processing</keyword>
<comment type="caution">
    <text evidence="9">The sequence shown here is derived from an EMBL/GenBank/DDBJ whole genome shotgun (WGS) entry which is preliminary data.</text>
</comment>
<keyword evidence="10" id="KW-1185">Reference proteome</keyword>
<evidence type="ECO:0000256" key="5">
    <source>
        <dbReference type="ARBA" id="ARBA00022691"/>
    </source>
</evidence>
<name>A0A4Y3HVS2_9VIBR</name>
<keyword evidence="1 6" id="KW-0963">Cytoplasm</keyword>
<dbReference type="PANTHER" id="PTHR47816:SF5">
    <property type="entry name" value="RIBOSOMAL RNA LARGE SUBUNIT METHYLTRANSFERASE G"/>
    <property type="match status" value="1"/>
</dbReference>
<evidence type="ECO:0000256" key="2">
    <source>
        <dbReference type="ARBA" id="ARBA00022552"/>
    </source>
</evidence>
<dbReference type="HAMAP" id="MF_01859">
    <property type="entry name" value="23SrRNA_methyltr_G"/>
    <property type="match status" value="1"/>
</dbReference>
<dbReference type="GO" id="GO:0005737">
    <property type="term" value="C:cytoplasm"/>
    <property type="evidence" value="ECO:0007669"/>
    <property type="project" value="UniProtKB-SubCell"/>
</dbReference>
<dbReference type="EMBL" id="BJLF01000008">
    <property type="protein sequence ID" value="GEA51138.1"/>
    <property type="molecule type" value="Genomic_DNA"/>
</dbReference>
<accession>A0A4Y3HVS2</accession>
<feature type="domain" description="Methyltransferase small" evidence="7">
    <location>
        <begin position="200"/>
        <end position="372"/>
    </location>
</feature>
<dbReference type="PROSITE" id="PS00092">
    <property type="entry name" value="N6_MTASE"/>
    <property type="match status" value="1"/>
</dbReference>